<protein>
    <submittedName>
        <fullName evidence="1">Uncharacterized protein</fullName>
    </submittedName>
</protein>
<gene>
    <name evidence="1" type="ORF">OCBIM_22014735mg</name>
</gene>
<proteinExistence type="predicted"/>
<evidence type="ECO:0000313" key="1">
    <source>
        <dbReference type="EMBL" id="KOF65657.1"/>
    </source>
</evidence>
<accession>A0A0L8FLY0</accession>
<dbReference type="AlphaFoldDB" id="A0A0L8FLY0"/>
<organism evidence="1">
    <name type="scientific">Octopus bimaculoides</name>
    <name type="common">California two-spotted octopus</name>
    <dbReference type="NCBI Taxonomy" id="37653"/>
    <lineage>
        <taxon>Eukaryota</taxon>
        <taxon>Metazoa</taxon>
        <taxon>Spiralia</taxon>
        <taxon>Lophotrochozoa</taxon>
        <taxon>Mollusca</taxon>
        <taxon>Cephalopoda</taxon>
        <taxon>Coleoidea</taxon>
        <taxon>Octopodiformes</taxon>
        <taxon>Octopoda</taxon>
        <taxon>Incirrata</taxon>
        <taxon>Octopodidae</taxon>
        <taxon>Octopus</taxon>
    </lineage>
</organism>
<dbReference type="EMBL" id="KQ429053">
    <property type="protein sequence ID" value="KOF65657.1"/>
    <property type="molecule type" value="Genomic_DNA"/>
</dbReference>
<sequence>MKYRITSRNCTYIDTHTESVETINKYTEEHTHQHTHTAFVERAINETMYKHTHTHNWIWKHSHTYSSMYTHTHTHTQPNTLTHIQVCTTSHQEVLTFI</sequence>
<reference evidence="1" key="1">
    <citation type="submission" date="2015-07" db="EMBL/GenBank/DDBJ databases">
        <title>MeaNS - Measles Nucleotide Surveillance Program.</title>
        <authorList>
            <person name="Tran T."/>
            <person name="Druce J."/>
        </authorList>
    </citation>
    <scope>NUCLEOTIDE SEQUENCE</scope>
    <source>
        <strain evidence="1">UCB-OBI-ISO-001</strain>
        <tissue evidence="1">Gonad</tissue>
    </source>
</reference>
<name>A0A0L8FLY0_OCTBM</name>